<dbReference type="RefSeq" id="WP_276732766.1">
    <property type="nucleotide sequence ID" value="NZ_JAFKMR010000038.1"/>
</dbReference>
<name>A0A8I1MZ78_THIA3</name>
<protein>
    <submittedName>
        <fullName evidence="1">Uncharacterized protein</fullName>
    </submittedName>
</protein>
<sequence>MNVTEMQQRFEELASLIDGARMLIESHGDAGLASGLEILRVAVGKAIDAYEEANTEAQASPEYQPA</sequence>
<comment type="caution">
    <text evidence="1">The sequence shown here is derived from an EMBL/GenBank/DDBJ whole genome shotgun (WGS) entry which is preliminary data.</text>
</comment>
<dbReference type="Proteomes" id="UP000664800">
    <property type="component" value="Unassembled WGS sequence"/>
</dbReference>
<proteinExistence type="predicted"/>
<reference evidence="1" key="1">
    <citation type="submission" date="2021-02" db="EMBL/GenBank/DDBJ databases">
        <title>Thiocyanate and organic carbon inputs drive convergent selection for specific autotrophic Afipia and Thiobacillus strains within complex microbiomes.</title>
        <authorList>
            <person name="Huddy R.J."/>
            <person name="Sachdeva R."/>
            <person name="Kadzinga F."/>
            <person name="Kantor R.S."/>
            <person name="Harrison S.T.L."/>
            <person name="Banfield J.F."/>
        </authorList>
    </citation>
    <scope>NUCLEOTIDE SEQUENCE</scope>
    <source>
        <strain evidence="1">SCN18_13_7_16_R3_B_64_19</strain>
    </source>
</reference>
<dbReference type="EMBL" id="JAFKMR010000038">
    <property type="protein sequence ID" value="MBN8745677.1"/>
    <property type="molecule type" value="Genomic_DNA"/>
</dbReference>
<organism evidence="1 2">
    <name type="scientific">Thiomonas arsenitoxydans (strain DSM 22701 / CIP 110005 / 3As)</name>
    <dbReference type="NCBI Taxonomy" id="426114"/>
    <lineage>
        <taxon>Bacteria</taxon>
        <taxon>Pseudomonadati</taxon>
        <taxon>Pseudomonadota</taxon>
        <taxon>Betaproteobacteria</taxon>
        <taxon>Burkholderiales</taxon>
        <taxon>Thiomonas</taxon>
    </lineage>
</organism>
<gene>
    <name evidence="1" type="ORF">J0I24_15470</name>
</gene>
<accession>A0A8I1MZ78</accession>
<dbReference type="AlphaFoldDB" id="A0A8I1MZ78"/>
<evidence type="ECO:0000313" key="2">
    <source>
        <dbReference type="Proteomes" id="UP000664800"/>
    </source>
</evidence>
<evidence type="ECO:0000313" key="1">
    <source>
        <dbReference type="EMBL" id="MBN8745677.1"/>
    </source>
</evidence>